<dbReference type="EMBL" id="LR797531">
    <property type="protein sequence ID" value="CAB4223408.1"/>
    <property type="molecule type" value="Genomic_DNA"/>
</dbReference>
<evidence type="ECO:0000313" key="1">
    <source>
        <dbReference type="EMBL" id="CAB4223408.1"/>
    </source>
</evidence>
<protein>
    <recommendedName>
        <fullName evidence="2">ASCH domain-containing protein</fullName>
    </recommendedName>
</protein>
<accession>A0A6J5T792</accession>
<evidence type="ECO:0008006" key="2">
    <source>
        <dbReference type="Google" id="ProtNLM"/>
    </source>
</evidence>
<proteinExistence type="predicted"/>
<organism evidence="1">
    <name type="scientific">uncultured Caudovirales phage</name>
    <dbReference type="NCBI Taxonomy" id="2100421"/>
    <lineage>
        <taxon>Viruses</taxon>
        <taxon>Duplodnaviria</taxon>
        <taxon>Heunggongvirae</taxon>
        <taxon>Uroviricota</taxon>
        <taxon>Caudoviricetes</taxon>
        <taxon>Peduoviridae</taxon>
        <taxon>Maltschvirus</taxon>
        <taxon>Maltschvirus maltsch</taxon>
    </lineage>
</organism>
<reference evidence="1" key="1">
    <citation type="submission" date="2020-05" db="EMBL/GenBank/DDBJ databases">
        <authorList>
            <person name="Chiriac C."/>
            <person name="Salcher M."/>
            <person name="Ghai R."/>
            <person name="Kavagutti S V."/>
        </authorList>
    </citation>
    <scope>NUCLEOTIDE SEQUENCE</scope>
</reference>
<name>A0A6J5T792_9CAUD</name>
<sequence length="153" mass="17159">MIEKPLIVHNAITLTEPWATLMAIGAKKNETRSKRTHFRGWLAIHAGKAFPINARALCVDYPFADVLGHDAVELMRGSTLGKVLAVVRVIDCVPTHEFLFSVNHPERHFGDYSFGRFAHITDAVYRLKEPMPARGFQSIPWKLPVPITADMLA</sequence>
<dbReference type="Gene3D" id="2.30.130.30">
    <property type="entry name" value="Hypothetical protein"/>
    <property type="match status" value="1"/>
</dbReference>
<gene>
    <name evidence="1" type="ORF">UFOVP1670_42</name>
</gene>
<dbReference type="InterPro" id="IPR015947">
    <property type="entry name" value="PUA-like_sf"/>
</dbReference>
<dbReference type="SUPFAM" id="SSF88697">
    <property type="entry name" value="PUA domain-like"/>
    <property type="match status" value="1"/>
</dbReference>